<gene>
    <name evidence="2" type="ORF">CLUP02_05431</name>
</gene>
<dbReference type="AlphaFoldDB" id="A0A9Q8SMJ7"/>
<dbReference type="GeneID" id="73339448"/>
<dbReference type="KEGG" id="clup:CLUP02_05431"/>
<dbReference type="Proteomes" id="UP000830671">
    <property type="component" value="Chromosome 3"/>
</dbReference>
<feature type="region of interest" description="Disordered" evidence="1">
    <location>
        <begin position="57"/>
        <end position="83"/>
    </location>
</feature>
<evidence type="ECO:0000313" key="3">
    <source>
        <dbReference type="Proteomes" id="UP000830671"/>
    </source>
</evidence>
<keyword evidence="3" id="KW-1185">Reference proteome</keyword>
<sequence length="160" mass="17736">MKQNATMALVWQSHRAWACRTNPTKPPPPPSNWSDWHHWTLRLGVWGSGHQSICCSSRKRSENDGRDGRTPDTGSLSASRRAGRSCITARPHPVLHCSRHPMNLAFCRVAPSPHSHVAGWLRKCLTMLSTSILCPHQNGTCTGELGTSSPVQNRAFHELS</sequence>
<organism evidence="2 3">
    <name type="scientific">Colletotrichum lupini</name>
    <dbReference type="NCBI Taxonomy" id="145971"/>
    <lineage>
        <taxon>Eukaryota</taxon>
        <taxon>Fungi</taxon>
        <taxon>Dikarya</taxon>
        <taxon>Ascomycota</taxon>
        <taxon>Pezizomycotina</taxon>
        <taxon>Sordariomycetes</taxon>
        <taxon>Hypocreomycetidae</taxon>
        <taxon>Glomerellales</taxon>
        <taxon>Glomerellaceae</taxon>
        <taxon>Colletotrichum</taxon>
        <taxon>Colletotrichum acutatum species complex</taxon>
    </lineage>
</organism>
<name>A0A9Q8SMJ7_9PEZI</name>
<evidence type="ECO:0000313" key="2">
    <source>
        <dbReference type="EMBL" id="UQC79950.1"/>
    </source>
</evidence>
<feature type="compositionally biased region" description="Basic and acidic residues" evidence="1">
    <location>
        <begin position="59"/>
        <end position="70"/>
    </location>
</feature>
<reference evidence="2" key="1">
    <citation type="journal article" date="2021" name="Mol. Plant Microbe Interact.">
        <title>Complete Genome Sequence of the Plant-Pathogenic Fungus Colletotrichum lupini.</title>
        <authorList>
            <person name="Baroncelli R."/>
            <person name="Pensec F."/>
            <person name="Da Lio D."/>
            <person name="Boufleur T."/>
            <person name="Vicente I."/>
            <person name="Sarrocco S."/>
            <person name="Picot A."/>
            <person name="Baraldi E."/>
            <person name="Sukno S."/>
            <person name="Thon M."/>
            <person name="Le Floch G."/>
        </authorList>
    </citation>
    <scope>NUCLEOTIDE SEQUENCE</scope>
    <source>
        <strain evidence="2">IMI 504893</strain>
    </source>
</reference>
<dbReference type="EMBL" id="CP019475">
    <property type="protein sequence ID" value="UQC79950.1"/>
    <property type="molecule type" value="Genomic_DNA"/>
</dbReference>
<evidence type="ECO:0000256" key="1">
    <source>
        <dbReference type="SAM" id="MobiDB-lite"/>
    </source>
</evidence>
<protein>
    <submittedName>
        <fullName evidence="2">Uncharacterized protein</fullName>
    </submittedName>
</protein>
<accession>A0A9Q8SMJ7</accession>
<dbReference type="RefSeq" id="XP_049141581.1">
    <property type="nucleotide sequence ID" value="XM_049284438.1"/>
</dbReference>
<proteinExistence type="predicted"/>